<dbReference type="PROSITE" id="PS51186">
    <property type="entry name" value="GNAT"/>
    <property type="match status" value="1"/>
</dbReference>
<protein>
    <submittedName>
        <fullName evidence="2">GNAT family N-acetyltransferase</fullName>
        <ecNumber evidence="2">2.3.1.-</ecNumber>
    </submittedName>
</protein>
<keyword evidence="2" id="KW-0012">Acyltransferase</keyword>
<accession>A0ABY8E7J6</accession>
<evidence type="ECO:0000313" key="2">
    <source>
        <dbReference type="EMBL" id="WFD08876.1"/>
    </source>
</evidence>
<evidence type="ECO:0000259" key="1">
    <source>
        <dbReference type="PROSITE" id="PS51186"/>
    </source>
</evidence>
<evidence type="ECO:0000313" key="3">
    <source>
        <dbReference type="Proteomes" id="UP001222800"/>
    </source>
</evidence>
<sequence length="165" mass="19444">MLFKSNWFRVDVVKNKDLNEIIEVYNSNENFLINHMDKEEITTEWMSRELKTMKEIGFLCCKITDMNSEKIVGVVDFKIDKETYLSLLMIHNDYKNNGLGRLIYNDLEKYTLSLKSNCIRIDVVTDYDDSVIEFWSKNGFVEFGDTILNWTGKDLKAVVMKKNLK</sequence>
<gene>
    <name evidence="2" type="ORF">P4S50_10785</name>
</gene>
<dbReference type="Proteomes" id="UP001222800">
    <property type="component" value="Chromosome"/>
</dbReference>
<proteinExistence type="predicted"/>
<dbReference type="Pfam" id="PF00583">
    <property type="entry name" value="Acetyltransf_1"/>
    <property type="match status" value="1"/>
</dbReference>
<name>A0ABY8E7J6_9FIRM</name>
<keyword evidence="3" id="KW-1185">Reference proteome</keyword>
<reference evidence="2 3" key="1">
    <citation type="submission" date="2023-03" db="EMBL/GenBank/DDBJ databases">
        <title>Complete genome sequence of Tepidibacter sp. SWIR-1, isolated from a deep-sea hydrothermal vent.</title>
        <authorList>
            <person name="Li X."/>
        </authorList>
    </citation>
    <scope>NUCLEOTIDE SEQUENCE [LARGE SCALE GENOMIC DNA]</scope>
    <source>
        <strain evidence="2 3">SWIR-1</strain>
    </source>
</reference>
<dbReference type="InterPro" id="IPR000182">
    <property type="entry name" value="GNAT_dom"/>
</dbReference>
<dbReference type="InterPro" id="IPR016181">
    <property type="entry name" value="Acyl_CoA_acyltransferase"/>
</dbReference>
<dbReference type="RefSeq" id="WP_277730793.1">
    <property type="nucleotide sequence ID" value="NZ_CP120733.1"/>
</dbReference>
<dbReference type="GO" id="GO:0016746">
    <property type="term" value="F:acyltransferase activity"/>
    <property type="evidence" value="ECO:0007669"/>
    <property type="project" value="UniProtKB-KW"/>
</dbReference>
<dbReference type="EMBL" id="CP120733">
    <property type="protein sequence ID" value="WFD08876.1"/>
    <property type="molecule type" value="Genomic_DNA"/>
</dbReference>
<dbReference type="SUPFAM" id="SSF55729">
    <property type="entry name" value="Acyl-CoA N-acyltransferases (Nat)"/>
    <property type="match status" value="1"/>
</dbReference>
<feature type="domain" description="N-acetyltransferase" evidence="1">
    <location>
        <begin position="8"/>
        <end position="165"/>
    </location>
</feature>
<dbReference type="Gene3D" id="3.40.630.30">
    <property type="match status" value="1"/>
</dbReference>
<dbReference type="EC" id="2.3.1.-" evidence="2"/>
<organism evidence="2 3">
    <name type="scientific">Tepidibacter hydrothermalis</name>
    <dbReference type="NCBI Taxonomy" id="3036126"/>
    <lineage>
        <taxon>Bacteria</taxon>
        <taxon>Bacillati</taxon>
        <taxon>Bacillota</taxon>
        <taxon>Clostridia</taxon>
        <taxon>Peptostreptococcales</taxon>
        <taxon>Peptostreptococcaceae</taxon>
        <taxon>Tepidibacter</taxon>
    </lineage>
</organism>
<keyword evidence="2" id="KW-0808">Transferase</keyword>